<gene>
    <name evidence="2" type="ORF">OSTQU699_LOCUS10054</name>
    <name evidence="1" type="ORF">OSTQU699_LOCUS965</name>
</gene>
<name>A0A8S1JAZ7_9CHLO</name>
<dbReference type="EMBL" id="CAJHUC010002944">
    <property type="protein sequence ID" value="CAD7704699.1"/>
    <property type="molecule type" value="Genomic_DNA"/>
</dbReference>
<proteinExistence type="predicted"/>
<dbReference type="Proteomes" id="UP000708148">
    <property type="component" value="Unassembled WGS sequence"/>
</dbReference>
<accession>A0A8S1JAZ7</accession>
<evidence type="ECO:0000313" key="3">
    <source>
        <dbReference type="Proteomes" id="UP000708148"/>
    </source>
</evidence>
<sequence length="159" mass="16591">MFDFEFVAPGEENTVLAGGHPGAFGGWLSPVVWVSRLAWSASEQHGGLLQAATEGSAAPRSMVAESWKVACTSMNLNSIWMNHSAPSSGGNIFAGVADGRKKKLCMHSLGMNLSPIGDNAKSRTLQSLIAFSMAVEAWGSSQGCPKASLEAVQTAAHAN</sequence>
<comment type="caution">
    <text evidence="2">The sequence shown here is derived from an EMBL/GenBank/DDBJ whole genome shotgun (WGS) entry which is preliminary data.</text>
</comment>
<reference evidence="2" key="1">
    <citation type="submission" date="2020-12" db="EMBL/GenBank/DDBJ databases">
        <authorList>
            <person name="Iha C."/>
        </authorList>
    </citation>
    <scope>NUCLEOTIDE SEQUENCE</scope>
</reference>
<organism evidence="2 3">
    <name type="scientific">Ostreobium quekettii</name>
    <dbReference type="NCBI Taxonomy" id="121088"/>
    <lineage>
        <taxon>Eukaryota</taxon>
        <taxon>Viridiplantae</taxon>
        <taxon>Chlorophyta</taxon>
        <taxon>core chlorophytes</taxon>
        <taxon>Ulvophyceae</taxon>
        <taxon>TCBD clade</taxon>
        <taxon>Bryopsidales</taxon>
        <taxon>Ostreobineae</taxon>
        <taxon>Ostreobiaceae</taxon>
        <taxon>Ostreobium</taxon>
    </lineage>
</organism>
<dbReference type="AlphaFoldDB" id="A0A8S1JAZ7"/>
<evidence type="ECO:0000313" key="1">
    <source>
        <dbReference type="EMBL" id="CAD7695604.1"/>
    </source>
</evidence>
<protein>
    <submittedName>
        <fullName evidence="2">Uncharacterized protein</fullName>
    </submittedName>
</protein>
<keyword evidence="3" id="KW-1185">Reference proteome</keyword>
<dbReference type="EMBL" id="CAJHUC010000364">
    <property type="protein sequence ID" value="CAD7695604.1"/>
    <property type="molecule type" value="Genomic_DNA"/>
</dbReference>
<evidence type="ECO:0000313" key="2">
    <source>
        <dbReference type="EMBL" id="CAD7704699.1"/>
    </source>
</evidence>